<sequence length="174" mass="20225">MKSFAQTYWAALPHYWKAEQSLDRSYSAIRFRSEFFQALKWLIKHSGTLVPPRASNEALDIASSCGIDLFALHWNNQCTAEKRITGQRGRKVFVHEHELPVSVMYAKILKASSEIEILNILMHQKVAWITKDEDKRLHKTERTMLSYSDAGIAIQKNPYGDKWMDRDWVILSKV</sequence>
<gene>
    <name evidence="1" type="ORF">SAMN05444008_10947</name>
</gene>
<reference evidence="1 2" key="1">
    <citation type="submission" date="2016-11" db="EMBL/GenBank/DDBJ databases">
        <authorList>
            <person name="Jaros S."/>
            <person name="Januszkiewicz K."/>
            <person name="Wedrychowicz H."/>
        </authorList>
    </citation>
    <scope>NUCLEOTIDE SEQUENCE [LARGE SCALE GENOMIC DNA]</scope>
    <source>
        <strain evidence="1 2">DSM 26897</strain>
    </source>
</reference>
<keyword evidence="2" id="KW-1185">Reference proteome</keyword>
<evidence type="ECO:0000313" key="1">
    <source>
        <dbReference type="EMBL" id="SHF53393.1"/>
    </source>
</evidence>
<dbReference type="AlphaFoldDB" id="A0A1M5CF68"/>
<dbReference type="Proteomes" id="UP000184368">
    <property type="component" value="Unassembled WGS sequence"/>
</dbReference>
<dbReference type="RefSeq" id="WP_143157313.1">
    <property type="nucleotide sequence ID" value="NZ_FQUO01000009.1"/>
</dbReference>
<dbReference type="EMBL" id="FQUO01000009">
    <property type="protein sequence ID" value="SHF53393.1"/>
    <property type="molecule type" value="Genomic_DNA"/>
</dbReference>
<accession>A0A1M5CF68</accession>
<organism evidence="1 2">
    <name type="scientific">Cnuella takakiae</name>
    <dbReference type="NCBI Taxonomy" id="1302690"/>
    <lineage>
        <taxon>Bacteria</taxon>
        <taxon>Pseudomonadati</taxon>
        <taxon>Bacteroidota</taxon>
        <taxon>Chitinophagia</taxon>
        <taxon>Chitinophagales</taxon>
        <taxon>Chitinophagaceae</taxon>
        <taxon>Cnuella</taxon>
    </lineage>
</organism>
<proteinExistence type="predicted"/>
<protein>
    <submittedName>
        <fullName evidence="1">Uncharacterized protein</fullName>
    </submittedName>
</protein>
<evidence type="ECO:0000313" key="2">
    <source>
        <dbReference type="Proteomes" id="UP000184368"/>
    </source>
</evidence>
<name>A0A1M5CF68_9BACT</name>